<dbReference type="InterPro" id="IPR017937">
    <property type="entry name" value="Thioredoxin_CS"/>
</dbReference>
<feature type="chain" id="PRO_5016655510" evidence="4">
    <location>
        <begin position="26"/>
        <end position="762"/>
    </location>
</feature>
<dbReference type="GO" id="GO:0003756">
    <property type="term" value="F:protein disulfide isomerase activity"/>
    <property type="evidence" value="ECO:0007669"/>
    <property type="project" value="TreeGrafter"/>
</dbReference>
<dbReference type="CDD" id="cd02961">
    <property type="entry name" value="PDI_a_family"/>
    <property type="match status" value="1"/>
</dbReference>
<organism evidence="6 7">
    <name type="scientific">Saccharomycodes ludwigii</name>
    <dbReference type="NCBI Taxonomy" id="36035"/>
    <lineage>
        <taxon>Eukaryota</taxon>
        <taxon>Fungi</taxon>
        <taxon>Dikarya</taxon>
        <taxon>Ascomycota</taxon>
        <taxon>Saccharomycotina</taxon>
        <taxon>Saccharomycetes</taxon>
        <taxon>Saccharomycodales</taxon>
        <taxon>Saccharomycodaceae</taxon>
        <taxon>Saccharomycodes</taxon>
    </lineage>
</organism>
<evidence type="ECO:0000256" key="3">
    <source>
        <dbReference type="SAM" id="Phobius"/>
    </source>
</evidence>
<evidence type="ECO:0000313" key="7">
    <source>
        <dbReference type="Proteomes" id="UP000262825"/>
    </source>
</evidence>
<dbReference type="AlphaFoldDB" id="A0A376B8T8"/>
<dbReference type="PANTHER" id="PTHR45672">
    <property type="entry name" value="PROTEIN DISULFIDE-ISOMERASE C17H9.14C-RELATED"/>
    <property type="match status" value="1"/>
</dbReference>
<keyword evidence="3" id="KW-0812">Transmembrane</keyword>
<accession>A0A376B8T8</accession>
<feature type="domain" description="Thioredoxin" evidence="5">
    <location>
        <begin position="16"/>
        <end position="152"/>
    </location>
</feature>
<comment type="similarity">
    <text evidence="1">Belongs to the protein disulfide isomerase family.</text>
</comment>
<dbReference type="EMBL" id="UFAJ01000562">
    <property type="protein sequence ID" value="SSD61082.1"/>
    <property type="molecule type" value="Genomic_DNA"/>
</dbReference>
<dbReference type="SUPFAM" id="SSF52833">
    <property type="entry name" value="Thioredoxin-like"/>
    <property type="match status" value="1"/>
</dbReference>
<dbReference type="InterPro" id="IPR013766">
    <property type="entry name" value="Thioredoxin_domain"/>
</dbReference>
<feature type="transmembrane region" description="Helical" evidence="3">
    <location>
        <begin position="712"/>
        <end position="729"/>
    </location>
</feature>
<dbReference type="Pfam" id="PF00085">
    <property type="entry name" value="Thioredoxin"/>
    <property type="match status" value="1"/>
</dbReference>
<name>A0A376B8T8_9ASCO</name>
<keyword evidence="3" id="KW-1133">Transmembrane helix</keyword>
<proteinExistence type="inferred from homology"/>
<dbReference type="InterPro" id="IPR036249">
    <property type="entry name" value="Thioredoxin-like_sf"/>
</dbReference>
<keyword evidence="3" id="KW-0472">Membrane</keyword>
<protein>
    <submittedName>
        <fullName evidence="6">Related to ER-retained PMA1-suppressing protein 1</fullName>
    </submittedName>
</protein>
<dbReference type="VEuPathDB" id="FungiDB:SCODWIG_02843"/>
<evidence type="ECO:0000256" key="4">
    <source>
        <dbReference type="SAM" id="SignalP"/>
    </source>
</evidence>
<dbReference type="Gene3D" id="3.40.30.10">
    <property type="entry name" value="Glutaredoxin"/>
    <property type="match status" value="1"/>
</dbReference>
<evidence type="ECO:0000256" key="1">
    <source>
        <dbReference type="ARBA" id="ARBA00006347"/>
    </source>
</evidence>
<sequence length="762" mass="88674">MLHSSSKLHVLLEFFSLLVVVVTSATVTDNNNKDDFSLPLTLTTETFKETLAENLHIVEFYSPYCGHCKSLAPIWKETVQTFNEDPNSSKLGISFNQVNCVESGDLCSEEDIHAYPSIRLYGPSGFIKPYPKSYKRTVEDFIKFAKLEAMSQENFDLTSLQSLSIHLENYDILNLLGGVGMPKPHSADEKENSDDRYDTSPFLVSFWPSKDFKDPKDISGDKKKVFSNNCDNCYEFSQTWIKISNELALYGIKSGHFNCEDKNNEQICTELGFENLVHQKNSRAPLTPKIALIIPSKKLNNFFIYNENEDVDLNGIEKMVDFATRTVENSQVKDIDIRTLKKFINNKITIPKSKESDSDGDIYVVFNYDPDTVFQEDFDFLEYLIEPFSRIPNLYLFKSINDLAKFTKGTTEQLFNLINYNTSEETKKMDEDVFYKRTFSPKPTFYMYKEGCLIPNVFKGYSTTELRNFGYFMDWIHQDETPFVNELKPDNFLELTNFEKEYYGQVAIQLIDTSNEKDRSSVEMFMNNFVLSALDYEMLRWKYLHAQILAERKEKNDKADNLRKQKAASTKIVNVMIKEIFLNYNKRVLYTYLDLSKYKDFLNDAGLNPNKRDFQNGDVIIIENDTPQVRYYDQDPFGAYLTSVSPYYLKELLAYINFPDGVHGKNDVPRTLKFNDLEDTFVQGHELEDDYTERNFLPFFTKILDVLVEHKLMTIMVLILVLFRVILSFRRRKLKMRYNNKRNSTGILGRGNDAVLKKLNKD</sequence>
<keyword evidence="2 4" id="KW-0732">Signal</keyword>
<evidence type="ECO:0000313" key="6">
    <source>
        <dbReference type="EMBL" id="SSD61082.1"/>
    </source>
</evidence>
<dbReference type="GO" id="GO:0005783">
    <property type="term" value="C:endoplasmic reticulum"/>
    <property type="evidence" value="ECO:0007669"/>
    <property type="project" value="TreeGrafter"/>
</dbReference>
<dbReference type="GO" id="GO:0006457">
    <property type="term" value="P:protein folding"/>
    <property type="evidence" value="ECO:0007669"/>
    <property type="project" value="TreeGrafter"/>
</dbReference>
<feature type="signal peptide" evidence="4">
    <location>
        <begin position="1"/>
        <end position="25"/>
    </location>
</feature>
<dbReference type="PROSITE" id="PS51352">
    <property type="entry name" value="THIOREDOXIN_2"/>
    <property type="match status" value="1"/>
</dbReference>
<dbReference type="PANTHER" id="PTHR45672:SF3">
    <property type="entry name" value="THIOREDOXIN DOMAIN-CONTAINING PROTEIN 5"/>
    <property type="match status" value="1"/>
</dbReference>
<evidence type="ECO:0000256" key="2">
    <source>
        <dbReference type="ARBA" id="ARBA00022729"/>
    </source>
</evidence>
<dbReference type="InterPro" id="IPR051063">
    <property type="entry name" value="PDI"/>
</dbReference>
<dbReference type="Proteomes" id="UP000262825">
    <property type="component" value="Unassembled WGS sequence"/>
</dbReference>
<reference evidence="7" key="1">
    <citation type="submission" date="2018-06" db="EMBL/GenBank/DDBJ databases">
        <authorList>
            <person name="Guldener U."/>
        </authorList>
    </citation>
    <scope>NUCLEOTIDE SEQUENCE [LARGE SCALE GENOMIC DNA]</scope>
    <source>
        <strain evidence="7">UTAD17</strain>
    </source>
</reference>
<keyword evidence="7" id="KW-1185">Reference proteome</keyword>
<evidence type="ECO:0000259" key="5">
    <source>
        <dbReference type="PROSITE" id="PS51352"/>
    </source>
</evidence>
<gene>
    <name evidence="6" type="ORF">SCODWIG_02843</name>
</gene>
<dbReference type="PROSITE" id="PS00194">
    <property type="entry name" value="THIOREDOXIN_1"/>
    <property type="match status" value="1"/>
</dbReference>